<organism evidence="1 2">
    <name type="scientific">Clavelina lepadiformis</name>
    <name type="common">Light-bulb sea squirt</name>
    <name type="synonym">Ascidia lepadiformis</name>
    <dbReference type="NCBI Taxonomy" id="159417"/>
    <lineage>
        <taxon>Eukaryota</taxon>
        <taxon>Metazoa</taxon>
        <taxon>Chordata</taxon>
        <taxon>Tunicata</taxon>
        <taxon>Ascidiacea</taxon>
        <taxon>Aplousobranchia</taxon>
        <taxon>Clavelinidae</taxon>
        <taxon>Clavelina</taxon>
    </lineage>
</organism>
<keyword evidence="2" id="KW-1185">Reference proteome</keyword>
<comment type="caution">
    <text evidence="1">The sequence shown here is derived from an EMBL/GenBank/DDBJ whole genome shotgun (WGS) entry which is preliminary data.</text>
</comment>
<proteinExistence type="predicted"/>
<evidence type="ECO:0000313" key="1">
    <source>
        <dbReference type="EMBL" id="CAK8673545.1"/>
    </source>
</evidence>
<name>A0ABP0F532_CLALP</name>
<sequence length="140" mass="15581">MATNEQILHMLQHVGLNRSVVVVHDENSRKCLVQEDPKRQKSAPSRATVAGNTKPLASLAATLKLLNDEERTKLVKRARKILESAGDVISAIHTVYTLANTNLRKALLKDLISFIESDATSLLDDRNFDEEFSKAIETKT</sequence>
<evidence type="ECO:0000313" key="2">
    <source>
        <dbReference type="Proteomes" id="UP001642483"/>
    </source>
</evidence>
<accession>A0ABP0F532</accession>
<dbReference type="Proteomes" id="UP001642483">
    <property type="component" value="Unassembled WGS sequence"/>
</dbReference>
<gene>
    <name evidence="1" type="ORF">CVLEPA_LOCUS3328</name>
</gene>
<dbReference type="EMBL" id="CAWYQH010000002">
    <property type="protein sequence ID" value="CAK8673545.1"/>
    <property type="molecule type" value="Genomic_DNA"/>
</dbReference>
<protein>
    <submittedName>
        <fullName evidence="1">Uncharacterized protein</fullName>
    </submittedName>
</protein>
<reference evidence="1 2" key="1">
    <citation type="submission" date="2024-02" db="EMBL/GenBank/DDBJ databases">
        <authorList>
            <person name="Daric V."/>
            <person name="Darras S."/>
        </authorList>
    </citation>
    <scope>NUCLEOTIDE SEQUENCE [LARGE SCALE GENOMIC DNA]</scope>
</reference>